<accession>A0ABU0UCS0</accession>
<proteinExistence type="inferred from homology"/>
<comment type="function">
    <text evidence="2">An aminoacyl-tRNA editing enzyme that deacylates mischarged D-aminoacyl-tRNAs. Also deacylates mischarged glycyl-tRNA(Ala), protecting cells against glycine mischarging by AlaRS. Acts via tRNA-based rather than protein-based catalysis; rejects L-amino acids rather than detecting D-amino acids in the active site. By recycling D-aminoacyl-tRNA to D-amino acids and free tRNA molecules, this enzyme counteracts the toxicity associated with the formation of D-aminoacyl-tRNA entities in vivo and helps enforce protein L-homochirality.</text>
</comment>
<dbReference type="InterPro" id="IPR003732">
    <property type="entry name" value="Daa-tRNA_deacyls_DTD"/>
</dbReference>
<dbReference type="GO" id="GO:0051499">
    <property type="term" value="F:D-aminoacyl-tRNA deacylase activity"/>
    <property type="evidence" value="ECO:0007669"/>
    <property type="project" value="UniProtKB-EC"/>
</dbReference>
<dbReference type="Gene3D" id="3.50.80.10">
    <property type="entry name" value="D-tyrosyl-tRNA(Tyr) deacylase"/>
    <property type="match status" value="1"/>
</dbReference>
<sequence length="152" mass="17109">MRAVIQRVTKASCTVDNQITGQIQKGLMILLGVEEADTTEDLKWLGQKFINLRIFEDEQGMMNKSIQDVDGNILLVSQFTLFAQTKKGNRPSFIRAAKPDKAKPMYEEMALLLSQLLQKEVQLGIFGADMKIDLLNDGPVTIVMDTKDKDNF</sequence>
<comment type="caution">
    <text evidence="3">The sequence shown here is derived from an EMBL/GenBank/DDBJ whole genome shotgun (WGS) entry which is preliminary data.</text>
</comment>
<keyword evidence="2 3" id="KW-0378">Hydrolase</keyword>
<protein>
    <recommendedName>
        <fullName evidence="2">D-aminoacyl-tRNA deacylase</fullName>
        <shortName evidence="2">DTD</shortName>
        <ecNumber evidence="2">3.1.1.96</ecNumber>
    </recommendedName>
    <alternativeName>
        <fullName evidence="2">Gly-tRNA(Ala) deacylase</fullName>
        <ecNumber evidence="2">3.1.1.-</ecNumber>
    </alternativeName>
</protein>
<feature type="short sequence motif" description="Gly-cisPro motif, important for rejection of L-amino acids" evidence="2">
    <location>
        <begin position="138"/>
        <end position="139"/>
    </location>
</feature>
<dbReference type="NCBIfam" id="TIGR00256">
    <property type="entry name" value="D-aminoacyl-tRNA deacylase"/>
    <property type="match status" value="1"/>
</dbReference>
<dbReference type="HAMAP" id="MF_00518">
    <property type="entry name" value="Deacylase_Dtd"/>
    <property type="match status" value="1"/>
</dbReference>
<reference evidence="3 4" key="1">
    <citation type="submission" date="2023-07" db="EMBL/GenBank/DDBJ databases">
        <title>Functional and genomic diversity of the sorghum phyllosphere microbiome.</title>
        <authorList>
            <person name="Shade A."/>
        </authorList>
    </citation>
    <scope>NUCLEOTIDE SEQUENCE [LARGE SCALE GENOMIC DNA]</scope>
    <source>
        <strain evidence="3 4">SORGH_AS_0892</strain>
    </source>
</reference>
<comment type="subcellular location">
    <subcellularLocation>
        <location evidence="2">Cytoplasm</location>
    </subcellularLocation>
</comment>
<evidence type="ECO:0000256" key="2">
    <source>
        <dbReference type="HAMAP-Rule" id="MF_00518"/>
    </source>
</evidence>
<dbReference type="PANTHER" id="PTHR10472">
    <property type="entry name" value="D-TYROSYL-TRNA TYR DEACYLASE"/>
    <property type="match status" value="1"/>
</dbReference>
<dbReference type="Proteomes" id="UP001244640">
    <property type="component" value="Unassembled WGS sequence"/>
</dbReference>
<dbReference type="EMBL" id="JAUTBA010000001">
    <property type="protein sequence ID" value="MDQ1152650.1"/>
    <property type="molecule type" value="Genomic_DNA"/>
</dbReference>
<comment type="subunit">
    <text evidence="2">Homodimer.</text>
</comment>
<dbReference type="EC" id="3.1.1.96" evidence="2"/>
<comment type="similarity">
    <text evidence="1 2">Belongs to the DTD family.</text>
</comment>
<dbReference type="SUPFAM" id="SSF69500">
    <property type="entry name" value="DTD-like"/>
    <property type="match status" value="1"/>
</dbReference>
<dbReference type="EC" id="3.1.1.-" evidence="2"/>
<evidence type="ECO:0000313" key="3">
    <source>
        <dbReference type="EMBL" id="MDQ1152650.1"/>
    </source>
</evidence>
<dbReference type="RefSeq" id="WP_294187150.1">
    <property type="nucleotide sequence ID" value="NZ_JAUTBA010000001.1"/>
</dbReference>
<comment type="domain">
    <text evidence="2">A Gly-cisPro motif from one monomer fits into the active site of the other monomer to allow specific chiral rejection of L-amino acids.</text>
</comment>
<dbReference type="InterPro" id="IPR023509">
    <property type="entry name" value="DTD-like_sf"/>
</dbReference>
<comment type="catalytic activity">
    <reaction evidence="2">
        <text>a D-aminoacyl-tRNA + H2O = a tRNA + a D-alpha-amino acid + H(+)</text>
        <dbReference type="Rhea" id="RHEA:13953"/>
        <dbReference type="Rhea" id="RHEA-COMP:10123"/>
        <dbReference type="Rhea" id="RHEA-COMP:10124"/>
        <dbReference type="ChEBI" id="CHEBI:15377"/>
        <dbReference type="ChEBI" id="CHEBI:15378"/>
        <dbReference type="ChEBI" id="CHEBI:59871"/>
        <dbReference type="ChEBI" id="CHEBI:78442"/>
        <dbReference type="ChEBI" id="CHEBI:79333"/>
        <dbReference type="EC" id="3.1.1.96"/>
    </reaction>
</comment>
<dbReference type="PANTHER" id="PTHR10472:SF5">
    <property type="entry name" value="D-AMINOACYL-TRNA DEACYLASE 1"/>
    <property type="match status" value="1"/>
</dbReference>
<evidence type="ECO:0000256" key="1">
    <source>
        <dbReference type="ARBA" id="ARBA00009673"/>
    </source>
</evidence>
<evidence type="ECO:0000313" key="4">
    <source>
        <dbReference type="Proteomes" id="UP001244640"/>
    </source>
</evidence>
<name>A0ABU0UCS0_9SPHI</name>
<keyword evidence="2" id="KW-0820">tRNA-binding</keyword>
<comment type="catalytic activity">
    <reaction evidence="2">
        <text>glycyl-tRNA(Ala) + H2O = tRNA(Ala) + glycine + H(+)</text>
        <dbReference type="Rhea" id="RHEA:53744"/>
        <dbReference type="Rhea" id="RHEA-COMP:9657"/>
        <dbReference type="Rhea" id="RHEA-COMP:13640"/>
        <dbReference type="ChEBI" id="CHEBI:15377"/>
        <dbReference type="ChEBI" id="CHEBI:15378"/>
        <dbReference type="ChEBI" id="CHEBI:57305"/>
        <dbReference type="ChEBI" id="CHEBI:78442"/>
        <dbReference type="ChEBI" id="CHEBI:78522"/>
    </reaction>
</comment>
<organism evidence="3 4">
    <name type="scientific">Sphingobacterium zeae</name>
    <dbReference type="NCBI Taxonomy" id="1776859"/>
    <lineage>
        <taxon>Bacteria</taxon>
        <taxon>Pseudomonadati</taxon>
        <taxon>Bacteroidota</taxon>
        <taxon>Sphingobacteriia</taxon>
        <taxon>Sphingobacteriales</taxon>
        <taxon>Sphingobacteriaceae</taxon>
        <taxon>Sphingobacterium</taxon>
    </lineage>
</organism>
<dbReference type="Pfam" id="PF02580">
    <property type="entry name" value="Tyr_Deacylase"/>
    <property type="match status" value="1"/>
</dbReference>
<keyword evidence="2" id="KW-0963">Cytoplasm</keyword>
<dbReference type="CDD" id="cd00563">
    <property type="entry name" value="Dtyr_deacylase"/>
    <property type="match status" value="1"/>
</dbReference>
<keyword evidence="4" id="KW-1185">Reference proteome</keyword>
<keyword evidence="2" id="KW-0694">RNA-binding</keyword>
<gene>
    <name evidence="2" type="primary">dtd</name>
    <name evidence="3" type="ORF">QE382_004634</name>
</gene>